<accession>A0AC55DHY3</accession>
<dbReference type="RefSeq" id="XP_045151355.1">
    <property type="nucleotide sequence ID" value="XM_045295420.1"/>
</dbReference>
<protein>
    <submittedName>
        <fullName evidence="2">TBC1 domain family member 20 isoform X3</fullName>
    </submittedName>
</protein>
<organism evidence="1 2">
    <name type="scientific">Echinops telfairi</name>
    <name type="common">Lesser hedgehog tenrec</name>
    <dbReference type="NCBI Taxonomy" id="9371"/>
    <lineage>
        <taxon>Eukaryota</taxon>
        <taxon>Metazoa</taxon>
        <taxon>Chordata</taxon>
        <taxon>Craniata</taxon>
        <taxon>Vertebrata</taxon>
        <taxon>Euteleostomi</taxon>
        <taxon>Mammalia</taxon>
        <taxon>Eutheria</taxon>
        <taxon>Afrotheria</taxon>
        <taxon>Tenrecidae</taxon>
        <taxon>Tenrecinae</taxon>
        <taxon>Echinops</taxon>
    </lineage>
</organism>
<evidence type="ECO:0000313" key="2">
    <source>
        <dbReference type="RefSeq" id="XP_045151355.1"/>
    </source>
</evidence>
<keyword evidence="1" id="KW-1185">Reference proteome</keyword>
<proteinExistence type="predicted"/>
<sequence length="356" mass="40101">MLPGLCLPEGERVCTRPLEAGPVLSLLSPPDLNAKRKKKVAHIYEALNSDPADVDALRRLAIDEGGLLTDEIRQEVWPKLLNVNTSDLPLLSGRSLRQISKDYQQVLLDVRRSLRRFPPGMPDEQREGLQEELIDVILLILQQNPQLHYYQGYHDIVVTFLLVVGERLATPLVEKLSTHHLRDFMEPTMDNTKHILNYLMPIIDQCRGGDHLCPQLAHHLVWTRPVRLQARRAVIRLLPGLPPSDAHLLCSCGRSCCTESRRSWTATATWPPSTTCSPRSPRTCPTRHSSAGPETFLSSSPRPGSLGRWPPSSRPRELQPRPSRTLSWCRPSRGLTWCCGAASRVFCGPKNRRKTS</sequence>
<name>A0AC55DHY3_ECHTE</name>
<gene>
    <name evidence="2" type="primary">TBC1D20</name>
</gene>
<evidence type="ECO:0000313" key="1">
    <source>
        <dbReference type="Proteomes" id="UP000694863"/>
    </source>
</evidence>
<dbReference type="Proteomes" id="UP000694863">
    <property type="component" value="Unplaced"/>
</dbReference>
<reference evidence="2" key="1">
    <citation type="submission" date="2025-08" db="UniProtKB">
        <authorList>
            <consortium name="RefSeq"/>
        </authorList>
    </citation>
    <scope>IDENTIFICATION</scope>
</reference>